<accession>A0ABX5SNB5</accession>
<reference evidence="1 2" key="1">
    <citation type="submission" date="2019-03" db="EMBL/GenBank/DDBJ databases">
        <title>Complete Genome Sequence of Leuconostoc kimchii strain NKJ218 Isolated from Homemade Kimchi.</title>
        <authorList>
            <person name="Jung J.Y."/>
            <person name="Jin H.M."/>
            <person name="Jung J.-W."/>
            <person name="Lee S.-Y."/>
            <person name="Ryu B.-G."/>
            <person name="Han S.-S."/>
            <person name="Kang H.K."/>
            <person name="Choi H.W."/>
            <person name="Chung E.J."/>
            <person name="Choi K.-M."/>
        </authorList>
    </citation>
    <scope>NUCLEOTIDE SEQUENCE [LARGE SCALE GENOMIC DNA]</scope>
    <source>
        <strain evidence="1 2">NKJ218</strain>
    </source>
</reference>
<sequence length="170" mass="19099">MKIRNSDLLFVRSQHHDIDEAITASTGEYVHVAIVIDEKTVIHATSRFGVVTQTLSDFLKTFEHADVYRPTIENLAGVVTRAQQANQRPYNFSFYPDGPGFYCSQLVVMAFADVLTIEEQPMQFGDGKQEISDFWQDYYAKLGVAVPLNKPGTNPSQLAHLDEFQLVGVL</sequence>
<dbReference type="EMBL" id="CP037939">
    <property type="protein sequence ID" value="QBR47947.1"/>
    <property type="molecule type" value="Genomic_DNA"/>
</dbReference>
<dbReference type="Gene3D" id="3.90.1720.10">
    <property type="entry name" value="endopeptidase domain like (from Nostoc punctiforme)"/>
    <property type="match status" value="1"/>
</dbReference>
<proteinExistence type="predicted"/>
<dbReference type="RefSeq" id="WP_013975125.1">
    <property type="nucleotide sequence ID" value="NZ_CP037939.1"/>
</dbReference>
<name>A0ABX5SNB5_9LACO</name>
<keyword evidence="2" id="KW-1185">Reference proteome</keyword>
<dbReference type="Proteomes" id="UP000295756">
    <property type="component" value="Chromosome"/>
</dbReference>
<keyword evidence="1" id="KW-0378">Hydrolase</keyword>
<dbReference type="InterPro" id="IPR038765">
    <property type="entry name" value="Papain-like_cys_pep_sf"/>
</dbReference>
<organism evidence="1 2">
    <name type="scientific">Leuconostoc kimchii</name>
    <dbReference type="NCBI Taxonomy" id="136609"/>
    <lineage>
        <taxon>Bacteria</taxon>
        <taxon>Bacillati</taxon>
        <taxon>Bacillota</taxon>
        <taxon>Bacilli</taxon>
        <taxon>Lactobacillales</taxon>
        <taxon>Lactobacillaceae</taxon>
        <taxon>Leuconostoc</taxon>
    </lineage>
</organism>
<protein>
    <submittedName>
        <fullName evidence="1">Hydrolase</fullName>
    </submittedName>
</protein>
<evidence type="ECO:0000313" key="2">
    <source>
        <dbReference type="Proteomes" id="UP000295756"/>
    </source>
</evidence>
<dbReference type="GO" id="GO:0016787">
    <property type="term" value="F:hydrolase activity"/>
    <property type="evidence" value="ECO:0007669"/>
    <property type="project" value="UniProtKB-KW"/>
</dbReference>
<dbReference type="SUPFAM" id="SSF54001">
    <property type="entry name" value="Cysteine proteinases"/>
    <property type="match status" value="1"/>
</dbReference>
<dbReference type="Pfam" id="PF05708">
    <property type="entry name" value="Peptidase_C92"/>
    <property type="match status" value="1"/>
</dbReference>
<gene>
    <name evidence="1" type="ORF">EW139_07335</name>
</gene>
<dbReference type="InterPro" id="IPR024453">
    <property type="entry name" value="Peptidase_C92"/>
</dbReference>
<evidence type="ECO:0000313" key="1">
    <source>
        <dbReference type="EMBL" id="QBR47947.1"/>
    </source>
</evidence>